<name>A0ABV9DE69_9MICO</name>
<dbReference type="InterPro" id="IPR003439">
    <property type="entry name" value="ABC_transporter-like_ATP-bd"/>
</dbReference>
<dbReference type="PANTHER" id="PTHR43335">
    <property type="entry name" value="ABC TRANSPORTER, ATP-BINDING PROTEIN"/>
    <property type="match status" value="1"/>
</dbReference>
<dbReference type="Pfam" id="PF00005">
    <property type="entry name" value="ABC_tran"/>
    <property type="match status" value="1"/>
</dbReference>
<evidence type="ECO:0000313" key="7">
    <source>
        <dbReference type="Proteomes" id="UP001595955"/>
    </source>
</evidence>
<keyword evidence="2" id="KW-0813">Transport</keyword>
<reference evidence="7" key="1">
    <citation type="journal article" date="2019" name="Int. J. Syst. Evol. Microbiol.">
        <title>The Global Catalogue of Microorganisms (GCM) 10K type strain sequencing project: providing services to taxonomists for standard genome sequencing and annotation.</title>
        <authorList>
            <consortium name="The Broad Institute Genomics Platform"/>
            <consortium name="The Broad Institute Genome Sequencing Center for Infectious Disease"/>
            <person name="Wu L."/>
            <person name="Ma J."/>
        </authorList>
    </citation>
    <scope>NUCLEOTIDE SEQUENCE [LARGE SCALE GENOMIC DNA]</scope>
    <source>
        <strain evidence="7">JCM 3369</strain>
    </source>
</reference>
<evidence type="ECO:0000259" key="5">
    <source>
        <dbReference type="PROSITE" id="PS50893"/>
    </source>
</evidence>
<proteinExistence type="inferred from homology"/>
<feature type="domain" description="ABC transporter" evidence="5">
    <location>
        <begin position="6"/>
        <end position="230"/>
    </location>
</feature>
<dbReference type="RefSeq" id="WP_122824610.1">
    <property type="nucleotide sequence ID" value="NZ_CP033325.1"/>
</dbReference>
<dbReference type="EMBL" id="JBHSGF010000009">
    <property type="protein sequence ID" value="MFC4556168.1"/>
    <property type="molecule type" value="Genomic_DNA"/>
</dbReference>
<evidence type="ECO:0000256" key="3">
    <source>
        <dbReference type="ARBA" id="ARBA00022741"/>
    </source>
</evidence>
<accession>A0ABV9DE69</accession>
<evidence type="ECO:0000256" key="4">
    <source>
        <dbReference type="ARBA" id="ARBA00022840"/>
    </source>
</evidence>
<dbReference type="InterPro" id="IPR017871">
    <property type="entry name" value="ABC_transporter-like_CS"/>
</dbReference>
<organism evidence="6 7">
    <name type="scientific">Georgenia faecalis</name>
    <dbReference type="NCBI Taxonomy" id="2483799"/>
    <lineage>
        <taxon>Bacteria</taxon>
        <taxon>Bacillati</taxon>
        <taxon>Actinomycetota</taxon>
        <taxon>Actinomycetes</taxon>
        <taxon>Micrococcales</taxon>
        <taxon>Bogoriellaceae</taxon>
        <taxon>Georgenia</taxon>
    </lineage>
</organism>
<keyword evidence="7" id="KW-1185">Reference proteome</keyword>
<gene>
    <name evidence="6" type="ORF">ACFO3F_12990</name>
</gene>
<dbReference type="PROSITE" id="PS00211">
    <property type="entry name" value="ABC_TRANSPORTER_1"/>
    <property type="match status" value="1"/>
</dbReference>
<evidence type="ECO:0000256" key="1">
    <source>
        <dbReference type="ARBA" id="ARBA00005417"/>
    </source>
</evidence>
<dbReference type="Proteomes" id="UP001595955">
    <property type="component" value="Unassembled WGS sequence"/>
</dbReference>
<dbReference type="SMART" id="SM00382">
    <property type="entry name" value="AAA"/>
    <property type="match status" value="1"/>
</dbReference>
<keyword evidence="4 6" id="KW-0067">ATP-binding</keyword>
<dbReference type="PROSITE" id="PS50893">
    <property type="entry name" value="ABC_TRANSPORTER_2"/>
    <property type="match status" value="1"/>
</dbReference>
<dbReference type="SUPFAM" id="SSF52540">
    <property type="entry name" value="P-loop containing nucleoside triphosphate hydrolases"/>
    <property type="match status" value="1"/>
</dbReference>
<keyword evidence="3" id="KW-0547">Nucleotide-binding</keyword>
<protein>
    <submittedName>
        <fullName evidence="6">ABC transporter ATP-binding protein</fullName>
    </submittedName>
</protein>
<dbReference type="PANTHER" id="PTHR43335:SF4">
    <property type="entry name" value="ABC TRANSPORTER, ATP-BINDING PROTEIN"/>
    <property type="match status" value="1"/>
</dbReference>
<evidence type="ECO:0000313" key="6">
    <source>
        <dbReference type="EMBL" id="MFC4556168.1"/>
    </source>
</evidence>
<evidence type="ECO:0000256" key="2">
    <source>
        <dbReference type="ARBA" id="ARBA00022448"/>
    </source>
</evidence>
<sequence>MTAPPVRFESLTKRYGATLAVEDVSFEVAPGRITGLLGRNGAGKTTSLRALLGLVAPTSGRALVFGRPYAALGTPQRVGVSIDGIGSTPGATVAGELGIWATAMGLSRAHVERALGEVGLSDVAGRKVAKLSQGMRQRLALATAFVADPELVILDEPATGLDPSGIRWLRRVLRERAARGTTVLLSSHLLAEVEETVDDVVILDRTVRYAGSLESLTSGGVQRLEDRFFSLVDAEEQYSHG</sequence>
<dbReference type="InterPro" id="IPR027417">
    <property type="entry name" value="P-loop_NTPase"/>
</dbReference>
<dbReference type="Gene3D" id="3.40.50.300">
    <property type="entry name" value="P-loop containing nucleotide triphosphate hydrolases"/>
    <property type="match status" value="1"/>
</dbReference>
<dbReference type="GO" id="GO:0005524">
    <property type="term" value="F:ATP binding"/>
    <property type="evidence" value="ECO:0007669"/>
    <property type="project" value="UniProtKB-KW"/>
</dbReference>
<comment type="caution">
    <text evidence="6">The sequence shown here is derived from an EMBL/GenBank/DDBJ whole genome shotgun (WGS) entry which is preliminary data.</text>
</comment>
<dbReference type="InterPro" id="IPR003593">
    <property type="entry name" value="AAA+_ATPase"/>
</dbReference>
<comment type="similarity">
    <text evidence="1">Belongs to the ABC transporter superfamily.</text>
</comment>